<gene>
    <name evidence="1" type="ORF">LNINA_LOCUS6897</name>
</gene>
<proteinExistence type="predicted"/>
<evidence type="ECO:0000313" key="1">
    <source>
        <dbReference type="EMBL" id="CAK1547420.1"/>
    </source>
</evidence>
<name>A0AAV1JD31_9NEOP</name>
<dbReference type="EMBL" id="CAVLEF010000009">
    <property type="protein sequence ID" value="CAK1547420.1"/>
    <property type="molecule type" value="Genomic_DNA"/>
</dbReference>
<sequence>MMITTDIVFILNINTLNSTVPESETTTTKTHKLVIPFLATPKWKTMMDWRRLRQDTGIADEINKRKLVPGPHHYASYEKTPVNKISSADEIKNFGNLFFV</sequence>
<accession>A0AAV1JD31</accession>
<reference evidence="1 2" key="1">
    <citation type="submission" date="2023-11" db="EMBL/GenBank/DDBJ databases">
        <authorList>
            <person name="Okamura Y."/>
        </authorList>
    </citation>
    <scope>NUCLEOTIDE SEQUENCE [LARGE SCALE GENOMIC DNA]</scope>
</reference>
<comment type="caution">
    <text evidence="1">The sequence shown here is derived from an EMBL/GenBank/DDBJ whole genome shotgun (WGS) entry which is preliminary data.</text>
</comment>
<evidence type="ECO:0000313" key="2">
    <source>
        <dbReference type="Proteomes" id="UP001497472"/>
    </source>
</evidence>
<dbReference type="Proteomes" id="UP001497472">
    <property type="component" value="Unassembled WGS sequence"/>
</dbReference>
<organism evidence="1 2">
    <name type="scientific">Leptosia nina</name>
    <dbReference type="NCBI Taxonomy" id="320188"/>
    <lineage>
        <taxon>Eukaryota</taxon>
        <taxon>Metazoa</taxon>
        <taxon>Ecdysozoa</taxon>
        <taxon>Arthropoda</taxon>
        <taxon>Hexapoda</taxon>
        <taxon>Insecta</taxon>
        <taxon>Pterygota</taxon>
        <taxon>Neoptera</taxon>
        <taxon>Endopterygota</taxon>
        <taxon>Lepidoptera</taxon>
        <taxon>Glossata</taxon>
        <taxon>Ditrysia</taxon>
        <taxon>Papilionoidea</taxon>
        <taxon>Pieridae</taxon>
        <taxon>Pierinae</taxon>
        <taxon>Leptosia</taxon>
    </lineage>
</organism>
<dbReference type="AlphaFoldDB" id="A0AAV1JD31"/>
<keyword evidence="2" id="KW-1185">Reference proteome</keyword>
<protein>
    <submittedName>
        <fullName evidence="1">Uncharacterized protein</fullName>
    </submittedName>
</protein>